<keyword evidence="2" id="KW-1185">Reference proteome</keyword>
<gene>
    <name evidence="1" type="ORF">Plil01_000242600</name>
</gene>
<name>A0A9W6TER7_9STRA</name>
<accession>A0A9W6TER7</accession>
<dbReference type="Proteomes" id="UP001165083">
    <property type="component" value="Unassembled WGS sequence"/>
</dbReference>
<sequence>MYLHIPTTSKYHQHYGVSSALATSGDDTVTADSPVKFHNIETIPDVYEWLNVTFIPQVFVTTDYNGGTLPTDQWGRVATFNEVIGAVHFEVT</sequence>
<proteinExistence type="predicted"/>
<dbReference type="OrthoDB" id="89570at2759"/>
<organism evidence="1 2">
    <name type="scientific">Phytophthora lilii</name>
    <dbReference type="NCBI Taxonomy" id="2077276"/>
    <lineage>
        <taxon>Eukaryota</taxon>
        <taxon>Sar</taxon>
        <taxon>Stramenopiles</taxon>
        <taxon>Oomycota</taxon>
        <taxon>Peronosporomycetes</taxon>
        <taxon>Peronosporales</taxon>
        <taxon>Peronosporaceae</taxon>
        <taxon>Phytophthora</taxon>
    </lineage>
</organism>
<protein>
    <submittedName>
        <fullName evidence="1">Unnamed protein product</fullName>
    </submittedName>
</protein>
<dbReference type="EMBL" id="BSXW01000086">
    <property type="protein sequence ID" value="GMF11750.1"/>
    <property type="molecule type" value="Genomic_DNA"/>
</dbReference>
<evidence type="ECO:0000313" key="2">
    <source>
        <dbReference type="Proteomes" id="UP001165083"/>
    </source>
</evidence>
<evidence type="ECO:0000313" key="1">
    <source>
        <dbReference type="EMBL" id="GMF11750.1"/>
    </source>
</evidence>
<reference evidence="1" key="1">
    <citation type="submission" date="2023-04" db="EMBL/GenBank/DDBJ databases">
        <title>Phytophthora lilii NBRC 32176.</title>
        <authorList>
            <person name="Ichikawa N."/>
            <person name="Sato H."/>
            <person name="Tonouchi N."/>
        </authorList>
    </citation>
    <scope>NUCLEOTIDE SEQUENCE</scope>
    <source>
        <strain evidence="1">NBRC 32176</strain>
    </source>
</reference>
<comment type="caution">
    <text evidence="1">The sequence shown here is derived from an EMBL/GenBank/DDBJ whole genome shotgun (WGS) entry which is preliminary data.</text>
</comment>
<dbReference type="AlphaFoldDB" id="A0A9W6TER7"/>